<organism evidence="1 2">
    <name type="scientific">Sphingobacterium anhuiense</name>
    <dbReference type="NCBI Taxonomy" id="493780"/>
    <lineage>
        <taxon>Bacteria</taxon>
        <taxon>Pseudomonadati</taxon>
        <taxon>Bacteroidota</taxon>
        <taxon>Sphingobacteriia</taxon>
        <taxon>Sphingobacteriales</taxon>
        <taxon>Sphingobacteriaceae</taxon>
        <taxon>Sphingobacterium</taxon>
    </lineage>
</organism>
<dbReference type="EMBL" id="JBHUPE010000007">
    <property type="protein sequence ID" value="MFD2905889.1"/>
    <property type="molecule type" value="Genomic_DNA"/>
</dbReference>
<sequence length="184" mass="20885">MSTFVTQTLINRMLDSIITSKTRLKLLIKFFVSANNQGYLRGLAEEFQESTNAIRKELNQLEDAGYLEKKSEKNKIFYRANTQHSLFKPLQKLIHTFLGIEDVIDQVLSRSGDVQSVSLIGNYAKGLDSGIIEVLILGDDLNQAYLLQLAAKVAKKLKKEITLYFNTSPLEAHCINLYTRNLEL</sequence>
<name>A0ABW5YZM4_9SPHI</name>
<evidence type="ECO:0000313" key="1">
    <source>
        <dbReference type="EMBL" id="MFD2905889.1"/>
    </source>
</evidence>
<dbReference type="CDD" id="cd00090">
    <property type="entry name" value="HTH_ARSR"/>
    <property type="match status" value="1"/>
</dbReference>
<dbReference type="InterPro" id="IPR011991">
    <property type="entry name" value="ArsR-like_HTH"/>
</dbReference>
<accession>A0ABW5YZM4</accession>
<proteinExistence type="predicted"/>
<protein>
    <submittedName>
        <fullName evidence="1">Winged helix-turn-helix domain-containing protein</fullName>
    </submittedName>
</protein>
<dbReference type="Proteomes" id="UP001597509">
    <property type="component" value="Unassembled WGS sequence"/>
</dbReference>
<comment type="caution">
    <text evidence="1">The sequence shown here is derived from an EMBL/GenBank/DDBJ whole genome shotgun (WGS) entry which is preliminary data.</text>
</comment>
<reference evidence="2" key="1">
    <citation type="journal article" date="2019" name="Int. J. Syst. Evol. Microbiol.">
        <title>The Global Catalogue of Microorganisms (GCM) 10K type strain sequencing project: providing services to taxonomists for standard genome sequencing and annotation.</title>
        <authorList>
            <consortium name="The Broad Institute Genomics Platform"/>
            <consortium name="The Broad Institute Genome Sequencing Center for Infectious Disease"/>
            <person name="Wu L."/>
            <person name="Ma J."/>
        </authorList>
    </citation>
    <scope>NUCLEOTIDE SEQUENCE [LARGE SCALE GENOMIC DNA]</scope>
    <source>
        <strain evidence="2">KCTC 22209</strain>
    </source>
</reference>
<gene>
    <name evidence="1" type="ORF">ACFS6I_18315</name>
</gene>
<keyword evidence="2" id="KW-1185">Reference proteome</keyword>
<dbReference type="RefSeq" id="WP_380922794.1">
    <property type="nucleotide sequence ID" value="NZ_JBHUPE010000007.1"/>
</dbReference>
<dbReference type="Gene3D" id="1.10.10.10">
    <property type="entry name" value="Winged helix-like DNA-binding domain superfamily/Winged helix DNA-binding domain"/>
    <property type="match status" value="1"/>
</dbReference>
<dbReference type="InterPro" id="IPR036390">
    <property type="entry name" value="WH_DNA-bd_sf"/>
</dbReference>
<dbReference type="SUPFAM" id="SSF46785">
    <property type="entry name" value="Winged helix' DNA-binding domain"/>
    <property type="match status" value="1"/>
</dbReference>
<evidence type="ECO:0000313" key="2">
    <source>
        <dbReference type="Proteomes" id="UP001597509"/>
    </source>
</evidence>
<dbReference type="InterPro" id="IPR036388">
    <property type="entry name" value="WH-like_DNA-bd_sf"/>
</dbReference>